<protein>
    <recommendedName>
        <fullName evidence="3">Myosin motor domain-containing protein</fullName>
    </recommendedName>
</protein>
<evidence type="ECO:0000313" key="2">
    <source>
        <dbReference type="Proteomes" id="UP000053989"/>
    </source>
</evidence>
<sequence>KFSAMLDTLFNTLFKTQMQYIFCINPNDAHSNQLKGRIVKVQVRRAGLEAV</sequence>
<feature type="non-terminal residue" evidence="1">
    <location>
        <position position="51"/>
    </location>
</feature>
<dbReference type="OrthoDB" id="2633255at2759"/>
<keyword evidence="2" id="KW-1185">Reference proteome</keyword>
<name>A0A0C3DMA4_9AGAM</name>
<dbReference type="Proteomes" id="UP000053989">
    <property type="component" value="Unassembled WGS sequence"/>
</dbReference>
<gene>
    <name evidence="1" type="ORF">SCLCIDRAFT_68629</name>
</gene>
<organism evidence="1 2">
    <name type="scientific">Scleroderma citrinum Foug A</name>
    <dbReference type="NCBI Taxonomy" id="1036808"/>
    <lineage>
        <taxon>Eukaryota</taxon>
        <taxon>Fungi</taxon>
        <taxon>Dikarya</taxon>
        <taxon>Basidiomycota</taxon>
        <taxon>Agaricomycotina</taxon>
        <taxon>Agaricomycetes</taxon>
        <taxon>Agaricomycetidae</taxon>
        <taxon>Boletales</taxon>
        <taxon>Sclerodermatineae</taxon>
        <taxon>Sclerodermataceae</taxon>
        <taxon>Scleroderma</taxon>
    </lineage>
</organism>
<proteinExistence type="predicted"/>
<dbReference type="EMBL" id="KN822101">
    <property type="protein sequence ID" value="KIM57389.1"/>
    <property type="molecule type" value="Genomic_DNA"/>
</dbReference>
<feature type="non-terminal residue" evidence="1">
    <location>
        <position position="1"/>
    </location>
</feature>
<evidence type="ECO:0008006" key="3">
    <source>
        <dbReference type="Google" id="ProtNLM"/>
    </source>
</evidence>
<reference evidence="1 2" key="1">
    <citation type="submission" date="2014-04" db="EMBL/GenBank/DDBJ databases">
        <authorList>
            <consortium name="DOE Joint Genome Institute"/>
            <person name="Kuo A."/>
            <person name="Kohler A."/>
            <person name="Nagy L.G."/>
            <person name="Floudas D."/>
            <person name="Copeland A."/>
            <person name="Barry K.W."/>
            <person name="Cichocki N."/>
            <person name="Veneault-Fourrey C."/>
            <person name="LaButti K."/>
            <person name="Lindquist E.A."/>
            <person name="Lipzen A."/>
            <person name="Lundell T."/>
            <person name="Morin E."/>
            <person name="Murat C."/>
            <person name="Sun H."/>
            <person name="Tunlid A."/>
            <person name="Henrissat B."/>
            <person name="Grigoriev I.V."/>
            <person name="Hibbett D.S."/>
            <person name="Martin F."/>
            <person name="Nordberg H.P."/>
            <person name="Cantor M.N."/>
            <person name="Hua S.X."/>
        </authorList>
    </citation>
    <scope>NUCLEOTIDE SEQUENCE [LARGE SCALE GENOMIC DNA]</scope>
    <source>
        <strain evidence="1 2">Foug A</strain>
    </source>
</reference>
<dbReference type="STRING" id="1036808.A0A0C3DMA4"/>
<accession>A0A0C3DMA4</accession>
<dbReference type="InParanoid" id="A0A0C3DMA4"/>
<dbReference type="AlphaFoldDB" id="A0A0C3DMA4"/>
<dbReference type="HOGENOM" id="CLU_175210_0_0_1"/>
<evidence type="ECO:0000313" key="1">
    <source>
        <dbReference type="EMBL" id="KIM57389.1"/>
    </source>
</evidence>
<reference evidence="2" key="2">
    <citation type="submission" date="2015-01" db="EMBL/GenBank/DDBJ databases">
        <title>Evolutionary Origins and Diversification of the Mycorrhizal Mutualists.</title>
        <authorList>
            <consortium name="DOE Joint Genome Institute"/>
            <consortium name="Mycorrhizal Genomics Consortium"/>
            <person name="Kohler A."/>
            <person name="Kuo A."/>
            <person name="Nagy L.G."/>
            <person name="Floudas D."/>
            <person name="Copeland A."/>
            <person name="Barry K.W."/>
            <person name="Cichocki N."/>
            <person name="Veneault-Fourrey C."/>
            <person name="LaButti K."/>
            <person name="Lindquist E.A."/>
            <person name="Lipzen A."/>
            <person name="Lundell T."/>
            <person name="Morin E."/>
            <person name="Murat C."/>
            <person name="Riley R."/>
            <person name="Ohm R."/>
            <person name="Sun H."/>
            <person name="Tunlid A."/>
            <person name="Henrissat B."/>
            <person name="Grigoriev I.V."/>
            <person name="Hibbett D.S."/>
            <person name="Martin F."/>
        </authorList>
    </citation>
    <scope>NUCLEOTIDE SEQUENCE [LARGE SCALE GENOMIC DNA]</scope>
    <source>
        <strain evidence="2">Foug A</strain>
    </source>
</reference>